<dbReference type="EMBL" id="CM001882">
    <property type="protein sequence ID" value="EOY04440.1"/>
    <property type="molecule type" value="Genomic_DNA"/>
</dbReference>
<dbReference type="InterPro" id="IPR050796">
    <property type="entry name" value="SCF_F-box_component"/>
</dbReference>
<gene>
    <name evidence="2" type="ORF">TCM_019690</name>
</gene>
<dbReference type="Proteomes" id="UP000026915">
    <property type="component" value="Chromosome 4"/>
</dbReference>
<dbReference type="Pfam" id="PF07734">
    <property type="entry name" value="FBA_1"/>
    <property type="match status" value="1"/>
</dbReference>
<organism evidence="2 3">
    <name type="scientific">Theobroma cacao</name>
    <name type="common">Cacao</name>
    <name type="synonym">Cocoa</name>
    <dbReference type="NCBI Taxonomy" id="3641"/>
    <lineage>
        <taxon>Eukaryota</taxon>
        <taxon>Viridiplantae</taxon>
        <taxon>Streptophyta</taxon>
        <taxon>Embryophyta</taxon>
        <taxon>Tracheophyta</taxon>
        <taxon>Spermatophyta</taxon>
        <taxon>Magnoliopsida</taxon>
        <taxon>eudicotyledons</taxon>
        <taxon>Gunneridae</taxon>
        <taxon>Pentapetalae</taxon>
        <taxon>rosids</taxon>
        <taxon>malvids</taxon>
        <taxon>Malvales</taxon>
        <taxon>Malvaceae</taxon>
        <taxon>Byttnerioideae</taxon>
        <taxon>Theobroma</taxon>
    </lineage>
</organism>
<dbReference type="InterPro" id="IPR036047">
    <property type="entry name" value="F-box-like_dom_sf"/>
</dbReference>
<sequence>MARPKHVSHDIIDQILSCLPVKSLVRFKHVSKFINSEPSHVPASVSLRFPPLTTPDINDHVQFFGSCHGLVCLGTGNHRHVVLWDPSTGDSKTLPDYYNIIPVPAIWNCFGGLGYVPSSDDYKVLLSDGSLFLIFSLRKNSWRRVRVRYGLRLRTNGVYSNGGLHWKNFGDNRIFRFDLKRGMLHRLPVPYLEEVNLYKASLFRVGERLCFACMKPLTHDHVIEFWVMKKYCVKESWTKIHRVPKFDQWIRFWNSFFCISGSKDFRTLAGTRHQNTTDDGMFCNDPSRCGGGSARGHPHRWEAIAYTESLVSPHLGN</sequence>
<dbReference type="AlphaFoldDB" id="A0A061EHD9"/>
<dbReference type="PANTHER" id="PTHR31672:SF13">
    <property type="entry name" value="F-BOX PROTEIN CPR30-LIKE"/>
    <property type="match status" value="1"/>
</dbReference>
<accession>A0A061EHD9</accession>
<dbReference type="HOGENOM" id="CLU_027176_1_4_1"/>
<reference evidence="2 3" key="1">
    <citation type="journal article" date="2013" name="Genome Biol.">
        <title>The genome sequence of the most widely cultivated cacao type and its use to identify candidate genes regulating pod color.</title>
        <authorList>
            <person name="Motamayor J.C."/>
            <person name="Mockaitis K."/>
            <person name="Schmutz J."/>
            <person name="Haiminen N."/>
            <person name="Iii D.L."/>
            <person name="Cornejo O."/>
            <person name="Findley S.D."/>
            <person name="Zheng P."/>
            <person name="Utro F."/>
            <person name="Royaert S."/>
            <person name="Saski C."/>
            <person name="Jenkins J."/>
            <person name="Podicheti R."/>
            <person name="Zhao M."/>
            <person name="Scheffler B.E."/>
            <person name="Stack J.C."/>
            <person name="Feltus F.A."/>
            <person name="Mustiga G.M."/>
            <person name="Amores F."/>
            <person name="Phillips W."/>
            <person name="Marelli J.P."/>
            <person name="May G.D."/>
            <person name="Shapiro H."/>
            <person name="Ma J."/>
            <person name="Bustamante C.D."/>
            <person name="Schnell R.J."/>
            <person name="Main D."/>
            <person name="Gilbert D."/>
            <person name="Parida L."/>
            <person name="Kuhn D.N."/>
        </authorList>
    </citation>
    <scope>NUCLEOTIDE SEQUENCE [LARGE SCALE GENOMIC DNA]</scope>
    <source>
        <strain evidence="3">cv. Matina 1-6</strain>
    </source>
</reference>
<name>A0A061EHD9_THECC</name>
<dbReference type="Gramene" id="EOY04440">
    <property type="protein sequence ID" value="EOY04440"/>
    <property type="gene ID" value="TCM_019690"/>
</dbReference>
<dbReference type="SUPFAM" id="SSF75011">
    <property type="entry name" value="3-carboxy-cis,cis-mucoante lactonizing enzyme"/>
    <property type="match status" value="1"/>
</dbReference>
<dbReference type="InterPro" id="IPR006527">
    <property type="entry name" value="F-box-assoc_dom_typ1"/>
</dbReference>
<feature type="domain" description="F-box associated beta-propeller type 1" evidence="1">
    <location>
        <begin position="58"/>
        <end position="258"/>
    </location>
</feature>
<keyword evidence="3" id="KW-1185">Reference proteome</keyword>
<dbReference type="SUPFAM" id="SSF81383">
    <property type="entry name" value="F-box domain"/>
    <property type="match status" value="1"/>
</dbReference>
<evidence type="ECO:0000259" key="1">
    <source>
        <dbReference type="Pfam" id="PF07734"/>
    </source>
</evidence>
<evidence type="ECO:0000313" key="2">
    <source>
        <dbReference type="EMBL" id="EOY04440.1"/>
    </source>
</evidence>
<protein>
    <submittedName>
        <fullName evidence="2">F-box family protein, putative</fullName>
    </submittedName>
</protein>
<dbReference type="InterPro" id="IPR017451">
    <property type="entry name" value="F-box-assoc_interact_dom"/>
</dbReference>
<dbReference type="PANTHER" id="PTHR31672">
    <property type="entry name" value="BNACNNG10540D PROTEIN"/>
    <property type="match status" value="1"/>
</dbReference>
<proteinExistence type="predicted"/>
<dbReference type="InParanoid" id="A0A061EHD9"/>
<dbReference type="NCBIfam" id="TIGR01640">
    <property type="entry name" value="F_box_assoc_1"/>
    <property type="match status" value="1"/>
</dbReference>
<evidence type="ECO:0000313" key="3">
    <source>
        <dbReference type="Proteomes" id="UP000026915"/>
    </source>
</evidence>